<sequence>MLALGLATTGPDIPNEGTDIDRRIGLCRSEEASIGSF</sequence>
<dbReference type="Proteomes" id="UP000253606">
    <property type="component" value="Chromosome"/>
</dbReference>
<dbReference type="KEGG" id="abas:ACPOL_6268"/>
<reference evidence="1 2" key="1">
    <citation type="journal article" date="2018" name="Front. Microbiol.">
        <title>Hydrolytic Capabilities as a Key to Environmental Success: Chitinolytic and Cellulolytic Acidobacteria From Acidic Sub-arctic Soils and Boreal Peatlands.</title>
        <authorList>
            <person name="Belova S.E."/>
            <person name="Ravin N.V."/>
            <person name="Pankratov T.A."/>
            <person name="Rakitin A.L."/>
            <person name="Ivanova A.A."/>
            <person name="Beletsky A.V."/>
            <person name="Mardanov A.V."/>
            <person name="Sinninghe Damste J.S."/>
            <person name="Dedysh S.N."/>
        </authorList>
    </citation>
    <scope>NUCLEOTIDE SEQUENCE [LARGE SCALE GENOMIC DNA]</scope>
    <source>
        <strain evidence="1 2">SBC82</strain>
    </source>
</reference>
<organism evidence="1 2">
    <name type="scientific">Acidisarcina polymorpha</name>
    <dbReference type="NCBI Taxonomy" id="2211140"/>
    <lineage>
        <taxon>Bacteria</taxon>
        <taxon>Pseudomonadati</taxon>
        <taxon>Acidobacteriota</taxon>
        <taxon>Terriglobia</taxon>
        <taxon>Terriglobales</taxon>
        <taxon>Acidobacteriaceae</taxon>
        <taxon>Acidisarcina</taxon>
    </lineage>
</organism>
<evidence type="ECO:0000313" key="1">
    <source>
        <dbReference type="EMBL" id="AXC15509.1"/>
    </source>
</evidence>
<proteinExistence type="predicted"/>
<gene>
    <name evidence="1" type="ORF">ACPOL_6268</name>
</gene>
<accession>A0A2Z5G934</accession>
<name>A0A2Z5G934_9BACT</name>
<keyword evidence="2" id="KW-1185">Reference proteome</keyword>
<protein>
    <submittedName>
        <fullName evidence="1">Uncharacterized protein</fullName>
    </submittedName>
</protein>
<evidence type="ECO:0000313" key="2">
    <source>
        <dbReference type="Proteomes" id="UP000253606"/>
    </source>
</evidence>
<dbReference type="EMBL" id="CP030840">
    <property type="protein sequence ID" value="AXC15509.1"/>
    <property type="molecule type" value="Genomic_DNA"/>
</dbReference>
<dbReference type="AlphaFoldDB" id="A0A2Z5G934"/>